<sequence>MEYSSDAVLNGYALLVWCAPSVKEEGDTFLRAFFLRRFQGTVAASPASIVFATPNGSHKTTFWGADGEGGAEPPDRGSEALVFFREREGVKIVLSGIVQRILHEKEPHSGVELLRGYVFLGTDRLLVEGVFHPTSCAVGAGGTEVSGRANTSGSDDSLWRRRVCTDSCSQSLMGWGQPRAEVVGMGRDETVDYNRVTDSYLGGGGDFAATPSQGCDNKNHSDPQCNSYHGKSREHNRGGRIVLRVTFVCLLGRCKGLHEGGHGGCHSTGVSTHVVFKLLRGTCFPRGIIMFPPRLLGCTDGVMGGDGAWGVDAVVEVEDAEAANSVVDSFDGSLLELVKPGPNSDEVEFRFRLFVREDRPGVEQKLSIPFNTESELSITPSNLLQMGGSFRCEKYSVEPADTAANGRWNAAVVRANGIADNLVGLGSIQHFSRDLAPGHQGMNYGHDAGLSRSPERGYDSVQRSRNRSRGRSRSRSRSRSRRRARRRDRSRSQHRSRVRSRSRSRSGRRGRRRAHGRSRSRNRSRGRSRIRTRGRKRSRSSSRGSWYSYSSASNSDRSRSRSPSLSRSRTRSSGKARRSENVGDDEISKKCALTHHRYQ</sequence>
<dbReference type="VEuPathDB" id="TriTrypDB:Tb927.10.11600"/>
<organism evidence="2 3">
    <name type="scientific">Trypanosoma brucei brucei (strain 927/4 GUTat10.1)</name>
    <dbReference type="NCBI Taxonomy" id="185431"/>
    <lineage>
        <taxon>Eukaryota</taxon>
        <taxon>Discoba</taxon>
        <taxon>Euglenozoa</taxon>
        <taxon>Kinetoplastea</taxon>
        <taxon>Metakinetoplastina</taxon>
        <taxon>Trypanosomatida</taxon>
        <taxon>Trypanosomatidae</taxon>
        <taxon>Trypanosoma</taxon>
    </lineage>
</organism>
<proteinExistence type="predicted"/>
<dbReference type="AlphaFoldDB" id="Q389I1"/>
<name>Q389I1_TRYB2</name>
<feature type="compositionally biased region" description="Low complexity" evidence="1">
    <location>
        <begin position="541"/>
        <end position="567"/>
    </location>
</feature>
<dbReference type="GO" id="GO:0005634">
    <property type="term" value="C:nucleus"/>
    <property type="evidence" value="ECO:0000314"/>
    <property type="project" value="GeneDB"/>
</dbReference>
<protein>
    <submittedName>
        <fullName evidence="2">Uncharacterized protein</fullName>
    </submittedName>
</protein>
<feature type="region of interest" description="Disordered" evidence="1">
    <location>
        <begin position="439"/>
        <end position="599"/>
    </location>
</feature>
<reference evidence="2 3" key="2">
    <citation type="journal article" date="2005" name="Science">
        <title>The genome of the African trypanosome Trypanosoma brucei.</title>
        <authorList>
            <person name="Berriman M."/>
            <person name="Ghedin E."/>
            <person name="Hertz-Fowler C."/>
            <person name="Blandin G."/>
            <person name="Renauld H."/>
            <person name="Bartholomeu D.C."/>
            <person name="Lennard N.J."/>
            <person name="Caler E."/>
            <person name="Hamlin N.E."/>
            <person name="Haas B."/>
            <person name="Bohme U."/>
            <person name="Hannick L."/>
            <person name="Aslett M.A."/>
            <person name="Shallom J."/>
            <person name="Marcello L."/>
            <person name="Hou L."/>
            <person name="Wickstead B."/>
            <person name="Alsmark U.C."/>
            <person name="Arrowsmith C."/>
            <person name="Atkin R.J."/>
            <person name="Barron A.J."/>
            <person name="Bringaud F."/>
            <person name="Brooks K."/>
            <person name="Carrington M."/>
            <person name="Cherevach I."/>
            <person name="Chillingworth T.J."/>
            <person name="Churcher C."/>
            <person name="Clark L.N."/>
            <person name="Corton C.H."/>
            <person name="Cronin A."/>
            <person name="Davies R.M."/>
            <person name="Doggett J."/>
            <person name="Djikeng A."/>
            <person name="Feldblyum T."/>
            <person name="Field M.C."/>
            <person name="Fraser A."/>
            <person name="Goodhead I."/>
            <person name="Hance Z."/>
            <person name="Harper D."/>
            <person name="Harris B.R."/>
            <person name="Hauser H."/>
            <person name="Hostetler J."/>
            <person name="Ivens A."/>
            <person name="Jagels K."/>
            <person name="Johnson D."/>
            <person name="Johnson J."/>
            <person name="Jones K."/>
            <person name="Kerhornou A.X."/>
            <person name="Koo H."/>
            <person name="Larke N."/>
            <person name="Landfear S."/>
            <person name="Larkin C."/>
            <person name="Leech V."/>
            <person name="Line A."/>
            <person name="Lord A."/>
            <person name="Macleod A."/>
            <person name="Mooney P.J."/>
            <person name="Moule S."/>
            <person name="Martin D.M."/>
            <person name="Morgan G.W."/>
            <person name="Mungall K."/>
            <person name="Norbertczak H."/>
            <person name="Ormond D."/>
            <person name="Pai G."/>
            <person name="Peacock C.S."/>
            <person name="Peterson J."/>
            <person name="Quail M.A."/>
            <person name="Rabbinowitsch E."/>
            <person name="Rajandream M.A."/>
            <person name="Reitter C."/>
            <person name="Salzberg S.L."/>
            <person name="Sanders M."/>
            <person name="Schobel S."/>
            <person name="Sharp S."/>
            <person name="Simmonds M."/>
            <person name="Simpson A.J."/>
            <person name="Tallon L."/>
            <person name="Turner C.M."/>
            <person name="Tait A."/>
            <person name="Tivey A.R."/>
            <person name="Van Aken S."/>
            <person name="Walker D."/>
            <person name="Wanless D."/>
            <person name="Wang S."/>
            <person name="White B."/>
            <person name="White O."/>
            <person name="Whitehead S."/>
            <person name="Woodward J."/>
            <person name="Wortman J."/>
            <person name="Adams M.D."/>
            <person name="Embley T.M."/>
            <person name="Gull K."/>
            <person name="Ullu E."/>
            <person name="Barry J.D."/>
            <person name="Fairlamb A.H."/>
            <person name="Opperdoes F."/>
            <person name="Barrell B.G."/>
            <person name="Donelson J.E."/>
            <person name="Hall N."/>
            <person name="Fraser C.M."/>
            <person name="Melville S.E."/>
            <person name="El-Sayed N.M."/>
        </authorList>
    </citation>
    <scope>NUCLEOTIDE SEQUENCE [LARGE SCALE GENOMIC DNA]</scope>
    <source>
        <strain evidence="2 3">927/4 GUTat10.1</strain>
    </source>
</reference>
<dbReference type="EMBL" id="CM000208">
    <property type="protein sequence ID" value="EAN78539.1"/>
    <property type="molecule type" value="Genomic_DNA"/>
</dbReference>
<dbReference type="PANTHER" id="PTHR23148:SF0">
    <property type="entry name" value="SERINE_ARGININE REPETITIVE MATRIX PROTEIN 1"/>
    <property type="match status" value="1"/>
</dbReference>
<dbReference type="PaxDb" id="5691-EAN78539"/>
<evidence type="ECO:0000313" key="2">
    <source>
        <dbReference type="EMBL" id="EAN78539.1"/>
    </source>
</evidence>
<dbReference type="OrthoDB" id="248487at2759"/>
<gene>
    <name evidence="2" type="ORF">Tb10.26.0310</name>
</gene>
<dbReference type="Proteomes" id="UP000008524">
    <property type="component" value="Chromosome 10"/>
</dbReference>
<feature type="compositionally biased region" description="Basic and acidic residues" evidence="1">
    <location>
        <begin position="577"/>
        <end position="589"/>
    </location>
</feature>
<dbReference type="GeneID" id="3662472"/>
<evidence type="ECO:0000313" key="3">
    <source>
        <dbReference type="Proteomes" id="UP000008524"/>
    </source>
</evidence>
<accession>Q389I1</accession>
<dbReference type="PANTHER" id="PTHR23148">
    <property type="entry name" value="SERINE/ARGININE REGULATED NUCLEAR MATRIX PROTEIN"/>
    <property type="match status" value="1"/>
</dbReference>
<dbReference type="InterPro" id="IPR052225">
    <property type="entry name" value="Ser/Arg_repetitive_matrix"/>
</dbReference>
<keyword evidence="3" id="KW-1185">Reference proteome</keyword>
<feature type="compositionally biased region" description="Basic residues" evidence="1">
    <location>
        <begin position="464"/>
        <end position="540"/>
    </location>
</feature>
<dbReference type="GO" id="GO:0010608">
    <property type="term" value="P:post-transcriptional regulation of gene expression"/>
    <property type="evidence" value="ECO:0000314"/>
    <property type="project" value="GeneDB"/>
</dbReference>
<reference evidence="2 3" key="1">
    <citation type="journal article" date="2005" name="Science">
        <title>Comparative genomics of trypanosomatid parasitic protozoa.</title>
        <authorList>
            <person name="El-Sayed N.M."/>
            <person name="Myler P.J."/>
            <person name="Blandin G."/>
            <person name="Berriman M."/>
            <person name="Crabtree J."/>
            <person name="Aggarwal G."/>
            <person name="Caler E."/>
            <person name="Renauld H."/>
            <person name="Worthey E.A."/>
            <person name="Hertz-Fowler C."/>
            <person name="Ghedin E."/>
            <person name="Peacock C."/>
            <person name="Bartholomeu D.C."/>
            <person name="Haas B.J."/>
            <person name="Tran A.N."/>
            <person name="Wortman J.R."/>
            <person name="Alsmark U.C."/>
            <person name="Angiuoli S."/>
            <person name="Anupama A."/>
            <person name="Badger J."/>
            <person name="Bringaud F."/>
            <person name="Cadag E."/>
            <person name="Carlton J.M."/>
            <person name="Cerqueira G.C."/>
            <person name="Creasy T."/>
            <person name="Delcher A.L."/>
            <person name="Djikeng A."/>
            <person name="Embley T.M."/>
            <person name="Hauser C."/>
            <person name="Ivens A.C."/>
            <person name="Kummerfeld S.K."/>
            <person name="Pereira-Leal J.B."/>
            <person name="Nilsson D."/>
            <person name="Peterson J."/>
            <person name="Salzberg S.L."/>
            <person name="Shallom J."/>
            <person name="Silva J.C."/>
            <person name="Sundaram J."/>
            <person name="Westenberger S."/>
            <person name="White O."/>
            <person name="Melville S.E."/>
            <person name="Donelson J.E."/>
            <person name="Andersson B."/>
            <person name="Stuart K.D."/>
            <person name="Hall N."/>
        </authorList>
    </citation>
    <scope>NUCLEOTIDE SEQUENCE [LARGE SCALE GENOMIC DNA]</scope>
    <source>
        <strain evidence="2 3">927/4 GUTat10.1</strain>
    </source>
</reference>
<dbReference type="RefSeq" id="XP_823367.1">
    <property type="nucleotide sequence ID" value="XM_818274.1"/>
</dbReference>
<dbReference type="InParanoid" id="Q389I1"/>
<dbReference type="KEGG" id="tbr:Tb10.26.0310"/>
<evidence type="ECO:0000256" key="1">
    <source>
        <dbReference type="SAM" id="MobiDB-lite"/>
    </source>
</evidence>